<evidence type="ECO:0000256" key="2">
    <source>
        <dbReference type="ARBA" id="ARBA00022898"/>
    </source>
</evidence>
<dbReference type="InterPro" id="IPR005814">
    <property type="entry name" value="Aminotrans_3"/>
</dbReference>
<accession>A0A381VM51</accession>
<organism evidence="3">
    <name type="scientific">marine metagenome</name>
    <dbReference type="NCBI Taxonomy" id="408172"/>
    <lineage>
        <taxon>unclassified sequences</taxon>
        <taxon>metagenomes</taxon>
        <taxon>ecological metagenomes</taxon>
    </lineage>
</organism>
<keyword evidence="2" id="KW-0663">Pyridoxal phosphate</keyword>
<dbReference type="Pfam" id="PF00202">
    <property type="entry name" value="Aminotran_3"/>
    <property type="match status" value="1"/>
</dbReference>
<evidence type="ECO:0000313" key="3">
    <source>
        <dbReference type="EMBL" id="SVA41406.1"/>
    </source>
</evidence>
<evidence type="ECO:0000256" key="1">
    <source>
        <dbReference type="ARBA" id="ARBA00008954"/>
    </source>
</evidence>
<dbReference type="PANTHER" id="PTHR45688">
    <property type="match status" value="1"/>
</dbReference>
<dbReference type="GO" id="GO:0005739">
    <property type="term" value="C:mitochondrion"/>
    <property type="evidence" value="ECO:0007669"/>
    <property type="project" value="TreeGrafter"/>
</dbReference>
<proteinExistence type="inferred from homology"/>
<dbReference type="GO" id="GO:0030170">
    <property type="term" value="F:pyridoxal phosphate binding"/>
    <property type="evidence" value="ECO:0007669"/>
    <property type="project" value="InterPro"/>
</dbReference>
<reference evidence="3" key="1">
    <citation type="submission" date="2018-05" db="EMBL/GenBank/DDBJ databases">
        <authorList>
            <person name="Lanie J.A."/>
            <person name="Ng W.-L."/>
            <person name="Kazmierczak K.M."/>
            <person name="Andrzejewski T.M."/>
            <person name="Davidsen T.M."/>
            <person name="Wayne K.J."/>
            <person name="Tettelin H."/>
            <person name="Glass J.I."/>
            <person name="Rusch D."/>
            <person name="Podicherti R."/>
            <person name="Tsui H.-C.T."/>
            <person name="Winkler M.E."/>
        </authorList>
    </citation>
    <scope>NUCLEOTIDE SEQUENCE</scope>
</reference>
<dbReference type="GO" id="GO:0008483">
    <property type="term" value="F:transaminase activity"/>
    <property type="evidence" value="ECO:0007669"/>
    <property type="project" value="InterPro"/>
</dbReference>
<protein>
    <recommendedName>
        <fullName evidence="4">Aspartate aminotransferase family protein</fullName>
    </recommendedName>
</protein>
<dbReference type="InterPro" id="IPR015424">
    <property type="entry name" value="PyrdxlP-dep_Trfase"/>
</dbReference>
<dbReference type="AlphaFoldDB" id="A0A381VM51"/>
<dbReference type="EMBL" id="UINC01009228">
    <property type="protein sequence ID" value="SVA41406.1"/>
    <property type="molecule type" value="Genomic_DNA"/>
</dbReference>
<dbReference type="InterPro" id="IPR015421">
    <property type="entry name" value="PyrdxlP-dep_Trfase_major"/>
</dbReference>
<dbReference type="Gene3D" id="3.40.640.10">
    <property type="entry name" value="Type I PLP-dependent aspartate aminotransferase-like (Major domain)"/>
    <property type="match status" value="1"/>
</dbReference>
<sequence length="419" mass="46404">MSKPRNKRTQFMGESPLFYKEPIYLESGEGVWLYDKAGKKYLDVYNNVPVAGHCHPRIIASLTDQASKLNVHSRYISEVVVNYSEKLVSLHSDDLSKLQMACSGTEAVEIAIKMARIHTGGQGIICSNATYHGNSHETFRMTIGPFEPEFRRVTYPESYRPIKEGLSQEELCTLYLKEVEKQIEGFSQDGIKFAGLIFCSIFANEGLPDFPKDYLTKVSKLVRDSGGVLILDEVQAGFGRTGTWWGYQLSNVSPDIAVMGKPMGSGLPVSGVIATEEISNSFHEKAFYFNTTAATPLQAAVAGTVIDIIQDEGLIENAEKIGGYLKAELLKIKDDFGYLGDIRGPGLFIGLDIVDNKEDKNPDREKAIEIVETLKSKGVLISNAGQYRNVLKLRPPLVFDLDNANLLLETLNQAFREVG</sequence>
<dbReference type="SUPFAM" id="SSF53383">
    <property type="entry name" value="PLP-dependent transferases"/>
    <property type="match status" value="1"/>
</dbReference>
<dbReference type="PROSITE" id="PS00600">
    <property type="entry name" value="AA_TRANSFER_CLASS_3"/>
    <property type="match status" value="1"/>
</dbReference>
<gene>
    <name evidence="3" type="ORF">METZ01_LOCUS94260</name>
</gene>
<dbReference type="InterPro" id="IPR049704">
    <property type="entry name" value="Aminotrans_3_PPA_site"/>
</dbReference>
<comment type="similarity">
    <text evidence="1">Belongs to the class-III pyridoxal-phosphate-dependent aminotransferase family.</text>
</comment>
<evidence type="ECO:0008006" key="4">
    <source>
        <dbReference type="Google" id="ProtNLM"/>
    </source>
</evidence>
<dbReference type="CDD" id="cd00610">
    <property type="entry name" value="OAT_like"/>
    <property type="match status" value="1"/>
</dbReference>
<dbReference type="PANTHER" id="PTHR45688:SF13">
    <property type="entry name" value="ALANINE--GLYOXYLATE AMINOTRANSFERASE 2-LIKE"/>
    <property type="match status" value="1"/>
</dbReference>
<dbReference type="InterPro" id="IPR015422">
    <property type="entry name" value="PyrdxlP-dep_Trfase_small"/>
</dbReference>
<dbReference type="Gene3D" id="3.90.1150.10">
    <property type="entry name" value="Aspartate Aminotransferase, domain 1"/>
    <property type="match status" value="1"/>
</dbReference>
<name>A0A381VM51_9ZZZZ</name>
<dbReference type="PIRSF" id="PIRSF000521">
    <property type="entry name" value="Transaminase_4ab_Lys_Orn"/>
    <property type="match status" value="1"/>
</dbReference>